<evidence type="ECO:0000256" key="3">
    <source>
        <dbReference type="ARBA" id="ARBA00022448"/>
    </source>
</evidence>
<dbReference type="KEGG" id="dosa:Os02g0202300"/>
<accession>A0A0P0VG22</accession>
<sequence>MPPPPPPRELLAVVEAALLGPSPPSPAQRVELLHAVRDAAPAFRALLSYPGPKASDRTQVEAKEVRLPDMPPITLDDTDVQTALKLSDELNLNEIECVRLLVDANREWVLYGREPLEIYRLAAGLWYMERRDLITSLYILLRSVVLDQGLDADLMYEIQNQMEALFIEGLGQRIITLVKELNREESTGVGQPSSEHYVLDFRGALVERRAIVSRERLSLSHCLALSALIKLMSPREVKDVFSLLKDCAAEVNENSSVELQITYGVLFSLVVTFVSDALSTSHEKPSLSSSDSSFRRDFHELVMRSDNNLTIEGFVGVVRLAWAVHLMLTQDRSSARDTLTSSSRDVTDIWACLEIICRQNSFQFLQERIMQTAAYKNDDEDIVYMYTGYMHKLMMCFLSHPTSRDK</sequence>
<comment type="similarity">
    <text evidence="2">Belongs to the NUP186/NUP192/NUP205 family.</text>
</comment>
<organism evidence="5 6">
    <name type="scientific">Oryza sativa subsp. japonica</name>
    <name type="common">Rice</name>
    <dbReference type="NCBI Taxonomy" id="39947"/>
    <lineage>
        <taxon>Eukaryota</taxon>
        <taxon>Viridiplantae</taxon>
        <taxon>Streptophyta</taxon>
        <taxon>Embryophyta</taxon>
        <taxon>Tracheophyta</taxon>
        <taxon>Spermatophyta</taxon>
        <taxon>Magnoliopsida</taxon>
        <taxon>Liliopsida</taxon>
        <taxon>Poales</taxon>
        <taxon>Poaceae</taxon>
        <taxon>BOP clade</taxon>
        <taxon>Oryzoideae</taxon>
        <taxon>Oryzeae</taxon>
        <taxon>Oryzinae</taxon>
        <taxon>Oryza</taxon>
        <taxon>Oryza sativa</taxon>
    </lineage>
</organism>
<dbReference type="SMR" id="A0A0P0VG22"/>
<dbReference type="InterPro" id="IPR021827">
    <property type="entry name" value="Nup186/Nup192/Nup205"/>
</dbReference>
<evidence type="ECO:0000256" key="4">
    <source>
        <dbReference type="ARBA" id="ARBA00023242"/>
    </source>
</evidence>
<dbReference type="OMA" id="QIAYTIM"/>
<proteinExistence type="inferred from homology"/>
<keyword evidence="3" id="KW-0813">Transport</keyword>
<dbReference type="AlphaFoldDB" id="A0A0P0VG22"/>
<dbReference type="Proteomes" id="UP000000763">
    <property type="component" value="Chromosome 2"/>
</dbReference>
<dbReference type="PANTHER" id="PTHR31344">
    <property type="entry name" value="NUCLEAR PORE COMPLEX PROTEIN NUP205"/>
    <property type="match status" value="1"/>
</dbReference>
<evidence type="ECO:0000256" key="2">
    <source>
        <dbReference type="ARBA" id="ARBA00005892"/>
    </source>
</evidence>
<reference evidence="6" key="2">
    <citation type="journal article" date="2008" name="Nucleic Acids Res.">
        <title>The rice annotation project database (RAP-DB): 2008 update.</title>
        <authorList>
            <consortium name="The rice annotation project (RAP)"/>
        </authorList>
    </citation>
    <scope>GENOME REANNOTATION</scope>
    <source>
        <strain evidence="6">cv. Nipponbare</strain>
    </source>
</reference>
<name>A0A0P0VG22_ORYSJ</name>
<dbReference type="Pfam" id="PF11894">
    <property type="entry name" value="Nup192"/>
    <property type="match status" value="1"/>
</dbReference>
<protein>
    <submittedName>
        <fullName evidence="5">Os02g0202300 protein</fullName>
    </submittedName>
</protein>
<feature type="non-terminal residue" evidence="5">
    <location>
        <position position="406"/>
    </location>
</feature>
<dbReference type="Gramene" id="Os02t0202300-01">
    <property type="protein sequence ID" value="Os02t0202300-01"/>
    <property type="gene ID" value="Os02g0202300"/>
</dbReference>
<evidence type="ECO:0000313" key="5">
    <source>
        <dbReference type="EMBL" id="BAF08143.1"/>
    </source>
</evidence>
<keyword evidence="4" id="KW-0539">Nucleus</keyword>
<evidence type="ECO:0000256" key="1">
    <source>
        <dbReference type="ARBA" id="ARBA00004123"/>
    </source>
</evidence>
<gene>
    <name evidence="5" type="ordered locus">Os02g0202300</name>
</gene>
<dbReference type="EMBL" id="AP008208">
    <property type="protein sequence ID" value="BAF08143.1"/>
    <property type="molecule type" value="Genomic_DNA"/>
</dbReference>
<comment type="subcellular location">
    <subcellularLocation>
        <location evidence="1">Nucleus</location>
    </subcellularLocation>
</comment>
<dbReference type="PANTHER" id="PTHR31344:SF0">
    <property type="entry name" value="NUCLEAR PORE COMPLEX PROTEIN NUP205"/>
    <property type="match status" value="1"/>
</dbReference>
<reference evidence="5 6" key="1">
    <citation type="journal article" date="2005" name="Nature">
        <title>The map-based sequence of the rice genome.</title>
        <authorList>
            <consortium name="International rice genome sequencing project (IRGSP)"/>
            <person name="Matsumoto T."/>
            <person name="Wu J."/>
            <person name="Kanamori H."/>
            <person name="Katayose Y."/>
            <person name="Fujisawa M."/>
            <person name="Namiki N."/>
            <person name="Mizuno H."/>
            <person name="Yamamoto K."/>
            <person name="Antonio B.A."/>
            <person name="Baba T."/>
            <person name="Sakata K."/>
            <person name="Nagamura Y."/>
            <person name="Aoki H."/>
            <person name="Arikawa K."/>
            <person name="Arita K."/>
            <person name="Bito T."/>
            <person name="Chiden Y."/>
            <person name="Fujitsuka N."/>
            <person name="Fukunaka R."/>
            <person name="Hamada M."/>
            <person name="Harada C."/>
            <person name="Hayashi A."/>
            <person name="Hijishita S."/>
            <person name="Honda M."/>
            <person name="Hosokawa S."/>
            <person name="Ichikawa Y."/>
            <person name="Idonuma A."/>
            <person name="Iijima M."/>
            <person name="Ikeda M."/>
            <person name="Ikeno M."/>
            <person name="Ito K."/>
            <person name="Ito S."/>
            <person name="Ito T."/>
            <person name="Ito Y."/>
            <person name="Ito Y."/>
            <person name="Iwabuchi A."/>
            <person name="Kamiya K."/>
            <person name="Karasawa W."/>
            <person name="Kurita K."/>
            <person name="Katagiri S."/>
            <person name="Kikuta A."/>
            <person name="Kobayashi H."/>
            <person name="Kobayashi N."/>
            <person name="Machita K."/>
            <person name="Maehara T."/>
            <person name="Masukawa M."/>
            <person name="Mizubayashi T."/>
            <person name="Mukai Y."/>
            <person name="Nagasaki H."/>
            <person name="Nagata Y."/>
            <person name="Naito S."/>
            <person name="Nakashima M."/>
            <person name="Nakama Y."/>
            <person name="Nakamichi Y."/>
            <person name="Nakamura M."/>
            <person name="Meguro A."/>
            <person name="Negishi M."/>
            <person name="Ohta I."/>
            <person name="Ohta T."/>
            <person name="Okamoto M."/>
            <person name="Ono N."/>
            <person name="Saji S."/>
            <person name="Sakaguchi M."/>
            <person name="Sakai K."/>
            <person name="Shibata M."/>
            <person name="Shimokawa T."/>
            <person name="Song J."/>
            <person name="Takazaki Y."/>
            <person name="Terasawa K."/>
            <person name="Tsugane M."/>
            <person name="Tsuji K."/>
            <person name="Ueda S."/>
            <person name="Waki K."/>
            <person name="Yamagata H."/>
            <person name="Yamamoto M."/>
            <person name="Yamamoto S."/>
            <person name="Yamane H."/>
            <person name="Yoshiki S."/>
            <person name="Yoshihara R."/>
            <person name="Yukawa K."/>
            <person name="Zhong H."/>
            <person name="Yano M."/>
            <person name="Yuan Q."/>
            <person name="Ouyang S."/>
            <person name="Liu J."/>
            <person name="Jones K.M."/>
            <person name="Gansberger K."/>
            <person name="Moffat K."/>
            <person name="Hill J."/>
            <person name="Bera J."/>
            <person name="Fadrosh D."/>
            <person name="Jin S."/>
            <person name="Johri S."/>
            <person name="Kim M."/>
            <person name="Overton L."/>
            <person name="Reardon M."/>
            <person name="Tsitrin T."/>
            <person name="Vuong H."/>
            <person name="Weaver B."/>
            <person name="Ciecko A."/>
            <person name="Tallon L."/>
            <person name="Jackson J."/>
            <person name="Pai G."/>
            <person name="Aken S.V."/>
            <person name="Utterback T."/>
            <person name="Reidmuller S."/>
            <person name="Feldblyum T."/>
            <person name="Hsiao J."/>
            <person name="Zismann V."/>
            <person name="Iobst S."/>
            <person name="de Vazeille A.R."/>
            <person name="Buell C.R."/>
            <person name="Ying K."/>
            <person name="Li Y."/>
            <person name="Lu T."/>
            <person name="Huang Y."/>
            <person name="Zhao Q."/>
            <person name="Feng Q."/>
            <person name="Zhang L."/>
            <person name="Zhu J."/>
            <person name="Weng Q."/>
            <person name="Mu J."/>
            <person name="Lu Y."/>
            <person name="Fan D."/>
            <person name="Liu Y."/>
            <person name="Guan J."/>
            <person name="Zhang Y."/>
            <person name="Yu S."/>
            <person name="Liu X."/>
            <person name="Zhang Y."/>
            <person name="Hong G."/>
            <person name="Han B."/>
            <person name="Choisne N."/>
            <person name="Demange N."/>
            <person name="Orjeda G."/>
            <person name="Samain S."/>
            <person name="Cattolico L."/>
            <person name="Pelletier E."/>
            <person name="Couloux A."/>
            <person name="Segurens B."/>
            <person name="Wincker P."/>
            <person name="D'Hont A."/>
            <person name="Scarpelli C."/>
            <person name="Weissenbach J."/>
            <person name="Salanoubat M."/>
            <person name="Quetier F."/>
            <person name="Yu Y."/>
            <person name="Kim H.R."/>
            <person name="Rambo T."/>
            <person name="Currie J."/>
            <person name="Collura K."/>
            <person name="Luo M."/>
            <person name="Yang T."/>
            <person name="Ammiraju J.S.S."/>
            <person name="Engler F."/>
            <person name="Soderlund C."/>
            <person name="Wing R.A."/>
            <person name="Palmer L.E."/>
            <person name="de la Bastide M."/>
            <person name="Spiegel L."/>
            <person name="Nascimento L."/>
            <person name="Zutavern T."/>
            <person name="O'Shaughnessy A."/>
            <person name="Dike S."/>
            <person name="Dedhia N."/>
            <person name="Preston R."/>
            <person name="Balija V."/>
            <person name="McCombie W.R."/>
            <person name="Chow T."/>
            <person name="Chen H."/>
            <person name="Chung M."/>
            <person name="Chen C."/>
            <person name="Shaw J."/>
            <person name="Wu H."/>
            <person name="Hsiao K."/>
            <person name="Chao Y."/>
            <person name="Chu M."/>
            <person name="Cheng C."/>
            <person name="Hour A."/>
            <person name="Lee P."/>
            <person name="Lin S."/>
            <person name="Lin Y."/>
            <person name="Liou J."/>
            <person name="Liu S."/>
            <person name="Hsing Y."/>
            <person name="Raghuvanshi S."/>
            <person name="Mohanty A."/>
            <person name="Bharti A.K."/>
            <person name="Gaur A."/>
            <person name="Gupta V."/>
            <person name="Kumar D."/>
            <person name="Ravi V."/>
            <person name="Vij S."/>
            <person name="Kapur A."/>
            <person name="Khurana P."/>
            <person name="Khurana P."/>
            <person name="Khurana J.P."/>
            <person name="Tyagi A.K."/>
            <person name="Gaikwad K."/>
            <person name="Singh A."/>
            <person name="Dalal V."/>
            <person name="Srivastava S."/>
            <person name="Dixit A."/>
            <person name="Pal A.K."/>
            <person name="Ghazi I.A."/>
            <person name="Yadav M."/>
            <person name="Pandit A."/>
            <person name="Bhargava A."/>
            <person name="Sureshbabu K."/>
            <person name="Batra K."/>
            <person name="Sharma T.R."/>
            <person name="Mohapatra T."/>
            <person name="Singh N.K."/>
            <person name="Messing J."/>
            <person name="Nelson A.B."/>
            <person name="Fuks G."/>
            <person name="Kavchok S."/>
            <person name="Keizer G."/>
            <person name="Linton E."/>
            <person name="Llaca V."/>
            <person name="Song R."/>
            <person name="Tanyolac B."/>
            <person name="Young S."/>
            <person name="Ho-Il K."/>
            <person name="Hahn J.H."/>
            <person name="Sangsakoo G."/>
            <person name="Vanavichit A."/>
            <person name="de Mattos Luiz.A.T."/>
            <person name="Zimmer P.D."/>
            <person name="Malone G."/>
            <person name="Dellagostin O."/>
            <person name="de Oliveira A.C."/>
            <person name="Bevan M."/>
            <person name="Bancroft I."/>
            <person name="Minx P."/>
            <person name="Cordum H."/>
            <person name="Wilson R."/>
            <person name="Cheng Z."/>
            <person name="Jin W."/>
            <person name="Jiang J."/>
            <person name="Leong S.A."/>
            <person name="Iwama H."/>
            <person name="Gojobori T."/>
            <person name="Itoh T."/>
            <person name="Niimura Y."/>
            <person name="Fujii Y."/>
            <person name="Habara T."/>
            <person name="Sakai H."/>
            <person name="Sato Y."/>
            <person name="Wilson G."/>
            <person name="Kumar K."/>
            <person name="McCouch S."/>
            <person name="Juretic N."/>
            <person name="Hoen D."/>
            <person name="Wright S."/>
            <person name="Bruskiewich R."/>
            <person name="Bureau T."/>
            <person name="Miyao A."/>
            <person name="Hirochika H."/>
            <person name="Nishikawa T."/>
            <person name="Kadowaki K."/>
            <person name="Sugiura M."/>
            <person name="Burr B."/>
            <person name="Sasaki T."/>
        </authorList>
    </citation>
    <scope>NUCLEOTIDE SEQUENCE [LARGE SCALE GENOMIC DNA]</scope>
    <source>
        <strain evidence="6">cv. Nipponbare</strain>
    </source>
</reference>
<dbReference type="GO" id="GO:0005643">
    <property type="term" value="C:nuclear pore"/>
    <property type="evidence" value="ECO:0007669"/>
    <property type="project" value="InterPro"/>
</dbReference>
<evidence type="ECO:0000313" key="6">
    <source>
        <dbReference type="Proteomes" id="UP000000763"/>
    </source>
</evidence>